<keyword evidence="6 9" id="KW-0418">Kinase</keyword>
<dbReference type="InterPro" id="IPR009212">
    <property type="entry name" value="Methylthioribose_kinase"/>
</dbReference>
<comment type="similarity">
    <text evidence="1">Belongs to the methylthioribose kinase family.</text>
</comment>
<dbReference type="AlphaFoldDB" id="A0A5R9J240"/>
<feature type="domain" description="Aminoglycoside phosphotransferase" evidence="8">
    <location>
        <begin position="38"/>
        <end position="294"/>
    </location>
</feature>
<keyword evidence="4 9" id="KW-0808">Transferase</keyword>
<evidence type="ECO:0000256" key="4">
    <source>
        <dbReference type="ARBA" id="ARBA00022679"/>
    </source>
</evidence>
<evidence type="ECO:0000256" key="7">
    <source>
        <dbReference type="ARBA" id="ARBA00022840"/>
    </source>
</evidence>
<keyword evidence="7" id="KW-0067">ATP-binding</keyword>
<dbReference type="RefSeq" id="WP_138327699.1">
    <property type="nucleotide sequence ID" value="NZ_VCDI01000009.1"/>
</dbReference>
<accession>A0A5R9J240</accession>
<comment type="caution">
    <text evidence="9">The sequence shown here is derived from an EMBL/GenBank/DDBJ whole genome shotgun (WGS) entry which is preliminary data.</text>
</comment>
<dbReference type="GO" id="GO:0005524">
    <property type="term" value="F:ATP binding"/>
    <property type="evidence" value="ECO:0007669"/>
    <property type="project" value="UniProtKB-KW"/>
</dbReference>
<dbReference type="PIRSF" id="PIRSF031134">
    <property type="entry name" value="MTRK"/>
    <property type="match status" value="1"/>
</dbReference>
<dbReference type="InterPro" id="IPR002575">
    <property type="entry name" value="Aminoglycoside_PTrfase"/>
</dbReference>
<evidence type="ECO:0000259" key="8">
    <source>
        <dbReference type="Pfam" id="PF01636"/>
    </source>
</evidence>
<comment type="subunit">
    <text evidence="2">Homodimer.</text>
</comment>
<evidence type="ECO:0000256" key="6">
    <source>
        <dbReference type="ARBA" id="ARBA00022777"/>
    </source>
</evidence>
<proteinExistence type="inferred from homology"/>
<dbReference type="Pfam" id="PF01636">
    <property type="entry name" value="APH"/>
    <property type="match status" value="1"/>
</dbReference>
<keyword evidence="10" id="KW-1185">Reference proteome</keyword>
<evidence type="ECO:0000313" key="9">
    <source>
        <dbReference type="EMBL" id="TLU71029.1"/>
    </source>
</evidence>
<dbReference type="InterPro" id="IPR011009">
    <property type="entry name" value="Kinase-like_dom_sf"/>
</dbReference>
<organism evidence="9 10">
    <name type="scientific">Lichenicoccus roseus</name>
    <dbReference type="NCBI Taxonomy" id="2683649"/>
    <lineage>
        <taxon>Bacteria</taxon>
        <taxon>Pseudomonadati</taxon>
        <taxon>Pseudomonadota</taxon>
        <taxon>Alphaproteobacteria</taxon>
        <taxon>Acetobacterales</taxon>
        <taxon>Acetobacteraceae</taxon>
        <taxon>Lichenicoccus</taxon>
    </lineage>
</organism>
<gene>
    <name evidence="9" type="primary">mtnK</name>
    <name evidence="9" type="ORF">FE263_19460</name>
</gene>
<keyword evidence="5" id="KW-0547">Nucleotide-binding</keyword>
<dbReference type="PANTHER" id="PTHR34273">
    <property type="entry name" value="METHYLTHIORIBOSE KINASE"/>
    <property type="match status" value="1"/>
</dbReference>
<reference evidence="9 10" key="1">
    <citation type="submission" date="2019-05" db="EMBL/GenBank/DDBJ databases">
        <authorList>
            <person name="Pankratov T."/>
            <person name="Grouzdev D."/>
        </authorList>
    </citation>
    <scope>NUCLEOTIDE SEQUENCE [LARGE SCALE GENOMIC DNA]</scope>
    <source>
        <strain evidence="9 10">KEBCLARHB70R</strain>
    </source>
</reference>
<dbReference type="Proteomes" id="UP000305654">
    <property type="component" value="Unassembled WGS sequence"/>
</dbReference>
<dbReference type="Gene3D" id="3.90.1200.10">
    <property type="match status" value="1"/>
</dbReference>
<dbReference type="NCBIfam" id="TIGR01767">
    <property type="entry name" value="MTRK"/>
    <property type="match status" value="1"/>
</dbReference>
<sequence length="418" mass="45354">MGEPGSYVELDQEGVRRHLAARPALAARLGGAPGDWAVREVSDGNLNSVFLVEGQAGGLCVKQSLPHVRVDPAWKLPLDRAFFEAAYMRAVAPHVGSAAPALLDYEPALFCLVMESLTPHVILRRGLIERAEYPRMASDVGAYVARACFATSGLARRFEAVMDDIALFARNQTLTRITVDLVFTDPYRIAPRNRWTAPLLDTVAADIRGDTALKQAAARMGERFLGRPQALLHGDLHSGSVMVTAEETRIIDGEFALMGPIGFDLGLFVANLLLSLFSQPGHDEAGAATYQAWIAAQIETVWTVFDREFRRLWNAASANAAGDVMPSALLAGEGSRNAMQESWMADIHDDMLGFAGMEMIRRILGFAHVLDLESIGSDDTRAACELQALAFARRLLVERSASGGIGALLRQRAGRLPS</sequence>
<evidence type="ECO:0000256" key="3">
    <source>
        <dbReference type="ARBA" id="ARBA00012128"/>
    </source>
</evidence>
<dbReference type="EMBL" id="VCDI01000009">
    <property type="protein sequence ID" value="TLU71029.1"/>
    <property type="molecule type" value="Genomic_DNA"/>
</dbReference>
<protein>
    <recommendedName>
        <fullName evidence="3">S-methyl-5-thioribose kinase</fullName>
        <ecNumber evidence="3">2.7.1.100</ecNumber>
    </recommendedName>
</protein>
<dbReference type="Gene3D" id="3.30.200.20">
    <property type="entry name" value="Phosphorylase Kinase, domain 1"/>
    <property type="match status" value="1"/>
</dbReference>
<name>A0A5R9J240_9PROT</name>
<evidence type="ECO:0000256" key="1">
    <source>
        <dbReference type="ARBA" id="ARBA00010165"/>
    </source>
</evidence>
<dbReference type="PANTHER" id="PTHR34273:SF2">
    <property type="entry name" value="METHYLTHIORIBOSE KINASE"/>
    <property type="match status" value="1"/>
</dbReference>
<dbReference type="GO" id="GO:0046522">
    <property type="term" value="F:S-methyl-5-thioribose kinase activity"/>
    <property type="evidence" value="ECO:0007669"/>
    <property type="project" value="UniProtKB-EC"/>
</dbReference>
<dbReference type="SUPFAM" id="SSF56112">
    <property type="entry name" value="Protein kinase-like (PK-like)"/>
    <property type="match status" value="1"/>
</dbReference>
<evidence type="ECO:0000313" key="10">
    <source>
        <dbReference type="Proteomes" id="UP000305654"/>
    </source>
</evidence>
<dbReference type="OrthoDB" id="9777791at2"/>
<dbReference type="GO" id="GO:0009086">
    <property type="term" value="P:methionine biosynthetic process"/>
    <property type="evidence" value="ECO:0007669"/>
    <property type="project" value="InterPro"/>
</dbReference>
<dbReference type="EC" id="2.7.1.100" evidence="3"/>
<evidence type="ECO:0000256" key="5">
    <source>
        <dbReference type="ARBA" id="ARBA00022741"/>
    </source>
</evidence>
<evidence type="ECO:0000256" key="2">
    <source>
        <dbReference type="ARBA" id="ARBA00011738"/>
    </source>
</evidence>